<dbReference type="Gene3D" id="3.40.50.2300">
    <property type="match status" value="1"/>
</dbReference>
<gene>
    <name evidence="4" type="ORF">PQR63_21985</name>
</gene>
<feature type="domain" description="Response regulatory" evidence="3">
    <location>
        <begin position="5"/>
        <end position="121"/>
    </location>
</feature>
<keyword evidence="5" id="KW-1185">Reference proteome</keyword>
<dbReference type="EMBL" id="JAQQFR010000018">
    <property type="protein sequence ID" value="MFL9881085.1"/>
    <property type="molecule type" value="Genomic_DNA"/>
</dbReference>
<dbReference type="PANTHER" id="PTHR44591">
    <property type="entry name" value="STRESS RESPONSE REGULATOR PROTEIN 1"/>
    <property type="match status" value="1"/>
</dbReference>
<dbReference type="RefSeq" id="WP_408170154.1">
    <property type="nucleotide sequence ID" value="NZ_JAQQFR010000018.1"/>
</dbReference>
<proteinExistence type="predicted"/>
<comment type="caution">
    <text evidence="4">The sequence shown here is derived from an EMBL/GenBank/DDBJ whole genome shotgun (WGS) entry which is preliminary data.</text>
</comment>
<dbReference type="SUPFAM" id="SSF52172">
    <property type="entry name" value="CheY-like"/>
    <property type="match status" value="1"/>
</dbReference>
<evidence type="ECO:0000313" key="5">
    <source>
        <dbReference type="Proteomes" id="UP001629214"/>
    </source>
</evidence>
<dbReference type="InterPro" id="IPR001789">
    <property type="entry name" value="Sig_transdc_resp-reg_receiver"/>
</dbReference>
<feature type="modified residue" description="4-aspartylphosphate" evidence="2">
    <location>
        <position position="54"/>
    </location>
</feature>
<sequence length="122" mass="13674">MKIKKILVVDDSPTDRYLLADILKKKGFEVETAEDGDMALNKIRLFEPHLILMDIVMPGKNGFQITRQIARDPDLKHIPVMICSIKAQETDRIWALSQGARDYIVKPVNADDLMAKIGAIAG</sequence>
<keyword evidence="1 2" id="KW-0597">Phosphoprotein</keyword>
<evidence type="ECO:0000313" key="4">
    <source>
        <dbReference type="EMBL" id="MFL9881085.1"/>
    </source>
</evidence>
<reference evidence="4 5" key="1">
    <citation type="journal article" date="2024" name="Chem. Sci.">
        <title>Discovery of megapolipeptins by genome mining of a Burkholderiales bacteria collection.</title>
        <authorList>
            <person name="Paulo B.S."/>
            <person name="Recchia M.J.J."/>
            <person name="Lee S."/>
            <person name="Fergusson C.H."/>
            <person name="Romanowski S.B."/>
            <person name="Hernandez A."/>
            <person name="Krull N."/>
            <person name="Liu D.Y."/>
            <person name="Cavanagh H."/>
            <person name="Bos A."/>
            <person name="Gray C.A."/>
            <person name="Murphy B.T."/>
            <person name="Linington R.G."/>
            <person name="Eustaquio A.S."/>
        </authorList>
    </citation>
    <scope>NUCLEOTIDE SEQUENCE [LARGE SCALE GENOMIC DNA]</scope>
    <source>
        <strain evidence="4 5">RL21-008-BIB-B</strain>
    </source>
</reference>
<dbReference type="SMART" id="SM00448">
    <property type="entry name" value="REC"/>
    <property type="match status" value="1"/>
</dbReference>
<dbReference type="Proteomes" id="UP001629214">
    <property type="component" value="Unassembled WGS sequence"/>
</dbReference>
<accession>A0ABW8ZEX1</accession>
<dbReference type="Pfam" id="PF00072">
    <property type="entry name" value="Response_reg"/>
    <property type="match status" value="1"/>
</dbReference>
<dbReference type="PANTHER" id="PTHR44591:SF20">
    <property type="entry name" value="PROTEIN PILH"/>
    <property type="match status" value="1"/>
</dbReference>
<evidence type="ECO:0000259" key="3">
    <source>
        <dbReference type="PROSITE" id="PS50110"/>
    </source>
</evidence>
<dbReference type="InterPro" id="IPR011006">
    <property type="entry name" value="CheY-like_superfamily"/>
</dbReference>
<evidence type="ECO:0000256" key="1">
    <source>
        <dbReference type="ARBA" id="ARBA00022553"/>
    </source>
</evidence>
<dbReference type="InterPro" id="IPR050595">
    <property type="entry name" value="Bact_response_regulator"/>
</dbReference>
<dbReference type="PROSITE" id="PS50110">
    <property type="entry name" value="RESPONSE_REGULATORY"/>
    <property type="match status" value="1"/>
</dbReference>
<evidence type="ECO:0000256" key="2">
    <source>
        <dbReference type="PROSITE-ProRule" id="PRU00169"/>
    </source>
</evidence>
<protein>
    <submittedName>
        <fullName evidence="4">Response regulator</fullName>
    </submittedName>
</protein>
<organism evidence="4 5">
    <name type="scientific">Herbaspirillum rhizosphaerae</name>
    <dbReference type="NCBI Taxonomy" id="346179"/>
    <lineage>
        <taxon>Bacteria</taxon>
        <taxon>Pseudomonadati</taxon>
        <taxon>Pseudomonadota</taxon>
        <taxon>Betaproteobacteria</taxon>
        <taxon>Burkholderiales</taxon>
        <taxon>Oxalobacteraceae</taxon>
        <taxon>Herbaspirillum</taxon>
    </lineage>
</organism>
<name>A0ABW8ZEX1_9BURK</name>